<keyword evidence="3" id="KW-1185">Reference proteome</keyword>
<dbReference type="SMART" id="SM00535">
    <property type="entry name" value="RIBOc"/>
    <property type="match status" value="1"/>
</dbReference>
<dbReference type="EMBL" id="LUEZ02000046">
    <property type="protein sequence ID" value="RDB23770.1"/>
    <property type="molecule type" value="Genomic_DNA"/>
</dbReference>
<reference evidence="2" key="1">
    <citation type="submission" date="2018-04" db="EMBL/GenBank/DDBJ databases">
        <title>Whole genome sequencing of Hypsizygus marmoreus.</title>
        <authorList>
            <person name="Choi I.-G."/>
            <person name="Min B."/>
            <person name="Kim J.-G."/>
            <person name="Kim S."/>
            <person name="Oh Y.-L."/>
            <person name="Kong W.-S."/>
            <person name="Park H."/>
            <person name="Jeong J."/>
            <person name="Song E.-S."/>
        </authorList>
    </citation>
    <scope>NUCLEOTIDE SEQUENCE [LARGE SCALE GENOMIC DNA]</scope>
    <source>
        <strain evidence="2">51987-8</strain>
    </source>
</reference>
<dbReference type="Gene3D" id="1.10.1520.10">
    <property type="entry name" value="Ribonuclease III domain"/>
    <property type="match status" value="1"/>
</dbReference>
<dbReference type="InterPro" id="IPR000999">
    <property type="entry name" value="RNase_III_dom"/>
</dbReference>
<dbReference type="Pfam" id="PF00636">
    <property type="entry name" value="Ribonuclease_3"/>
    <property type="match status" value="1"/>
</dbReference>
<dbReference type="CDD" id="cd00593">
    <property type="entry name" value="RIBOc"/>
    <property type="match status" value="1"/>
</dbReference>
<sequence length="399" mass="45668">MATSTSLHSNQSSSDGDSLRIYLDHWQNWSSQALPYLRPAVRAHALNDKKHSPNNNDCLEFIGDRVVNLACALMAEKVKSTPEHQLHVGRTLCNNDILGRLGFQFRLHQEARLDLYVLSQIRRWGAYGTSRRHRRPPKALADLFEAYVGAVFLENGWQFTFTWLENVYRPLVPAASHDFEQLIQRYPLRLDPAGIPRRFDKASMLQHLNPWRVFLVHSAEDVLHALPPSREFFFFPSGNLANDCDMAEVATHLINFWICTISLDLNPSLKDAPTGGTQDAHFLTLVTDAVGSNWLLGHLGFYLGLSSYFSPADPDHANNRTSNQEQPLMTAYEGTRQDVYFAKHANVLRAAIGWYYLKDPEHANIWGDTWFRSLVSKAHDIVHESSRRLQQDEHLVRWN</sequence>
<dbReference type="OrthoDB" id="2392202at2759"/>
<proteinExistence type="predicted"/>
<dbReference type="SUPFAM" id="SSF69065">
    <property type="entry name" value="RNase III domain-like"/>
    <property type="match status" value="1"/>
</dbReference>
<organism evidence="2 3">
    <name type="scientific">Hypsizygus marmoreus</name>
    <name type="common">White beech mushroom</name>
    <name type="synonym">Agaricus marmoreus</name>
    <dbReference type="NCBI Taxonomy" id="39966"/>
    <lineage>
        <taxon>Eukaryota</taxon>
        <taxon>Fungi</taxon>
        <taxon>Dikarya</taxon>
        <taxon>Basidiomycota</taxon>
        <taxon>Agaricomycotina</taxon>
        <taxon>Agaricomycetes</taxon>
        <taxon>Agaricomycetidae</taxon>
        <taxon>Agaricales</taxon>
        <taxon>Tricholomatineae</taxon>
        <taxon>Lyophyllaceae</taxon>
        <taxon>Hypsizygus</taxon>
    </lineage>
</organism>
<gene>
    <name evidence="2" type="primary">rnc_4</name>
    <name evidence="2" type="ORF">Hypma_009445</name>
</gene>
<accession>A0A369JRC7</accession>
<feature type="domain" description="RNase III" evidence="1">
    <location>
        <begin position="45"/>
        <end position="156"/>
    </location>
</feature>
<dbReference type="GO" id="GO:0006396">
    <property type="term" value="P:RNA processing"/>
    <property type="evidence" value="ECO:0007669"/>
    <property type="project" value="InterPro"/>
</dbReference>
<dbReference type="Proteomes" id="UP000076154">
    <property type="component" value="Unassembled WGS sequence"/>
</dbReference>
<evidence type="ECO:0000313" key="3">
    <source>
        <dbReference type="Proteomes" id="UP000076154"/>
    </source>
</evidence>
<name>A0A369JRC7_HYPMA</name>
<protein>
    <submittedName>
        <fullName evidence="2">Ribonuclease 3</fullName>
    </submittedName>
</protein>
<dbReference type="InterPro" id="IPR036389">
    <property type="entry name" value="RNase_III_sf"/>
</dbReference>
<dbReference type="InParanoid" id="A0A369JRC7"/>
<dbReference type="STRING" id="39966.A0A369JRC7"/>
<evidence type="ECO:0000259" key="1">
    <source>
        <dbReference type="PROSITE" id="PS50142"/>
    </source>
</evidence>
<evidence type="ECO:0000313" key="2">
    <source>
        <dbReference type="EMBL" id="RDB23770.1"/>
    </source>
</evidence>
<dbReference type="PROSITE" id="PS50142">
    <property type="entry name" value="RNASE_3_2"/>
    <property type="match status" value="1"/>
</dbReference>
<dbReference type="AlphaFoldDB" id="A0A369JRC7"/>
<comment type="caution">
    <text evidence="2">The sequence shown here is derived from an EMBL/GenBank/DDBJ whole genome shotgun (WGS) entry which is preliminary data.</text>
</comment>
<dbReference type="GO" id="GO:0004525">
    <property type="term" value="F:ribonuclease III activity"/>
    <property type="evidence" value="ECO:0007669"/>
    <property type="project" value="InterPro"/>
</dbReference>